<proteinExistence type="predicted"/>
<comment type="caution">
    <text evidence="5">The sequence shown here is derived from an EMBL/GenBank/DDBJ whole genome shotgun (WGS) entry which is preliminary data.</text>
</comment>
<evidence type="ECO:0000256" key="1">
    <source>
        <dbReference type="ARBA" id="ARBA00022491"/>
    </source>
</evidence>
<name>A0AAV9AYC6_ACOGR</name>
<feature type="region of interest" description="Disordered" evidence="4">
    <location>
        <begin position="1"/>
        <end position="35"/>
    </location>
</feature>
<evidence type="ECO:0000256" key="3">
    <source>
        <dbReference type="ARBA" id="ARBA00023163"/>
    </source>
</evidence>
<evidence type="ECO:0000256" key="2">
    <source>
        <dbReference type="ARBA" id="ARBA00023015"/>
    </source>
</evidence>
<evidence type="ECO:0000313" key="5">
    <source>
        <dbReference type="EMBL" id="KAK1269325.1"/>
    </source>
</evidence>
<keyword evidence="1" id="KW-0678">Repressor</keyword>
<dbReference type="GO" id="GO:0003700">
    <property type="term" value="F:DNA-binding transcription factor activity"/>
    <property type="evidence" value="ECO:0007669"/>
    <property type="project" value="InterPro"/>
</dbReference>
<evidence type="ECO:0000256" key="4">
    <source>
        <dbReference type="SAM" id="MobiDB-lite"/>
    </source>
</evidence>
<dbReference type="PANTHER" id="PTHR33388">
    <property type="entry name" value="OS01G0212500 PROTEIN"/>
    <property type="match status" value="1"/>
</dbReference>
<reference evidence="5" key="2">
    <citation type="submission" date="2023-06" db="EMBL/GenBank/DDBJ databases">
        <authorList>
            <person name="Ma L."/>
            <person name="Liu K.-W."/>
            <person name="Li Z."/>
            <person name="Hsiao Y.-Y."/>
            <person name="Qi Y."/>
            <person name="Fu T."/>
            <person name="Tang G."/>
            <person name="Zhang D."/>
            <person name="Sun W.-H."/>
            <person name="Liu D.-K."/>
            <person name="Li Y."/>
            <person name="Chen G.-Z."/>
            <person name="Liu X.-D."/>
            <person name="Liao X.-Y."/>
            <person name="Jiang Y.-T."/>
            <person name="Yu X."/>
            <person name="Hao Y."/>
            <person name="Huang J."/>
            <person name="Zhao X.-W."/>
            <person name="Ke S."/>
            <person name="Chen Y.-Y."/>
            <person name="Wu W.-L."/>
            <person name="Hsu J.-L."/>
            <person name="Lin Y.-F."/>
            <person name="Huang M.-D."/>
            <person name="Li C.-Y."/>
            <person name="Huang L."/>
            <person name="Wang Z.-W."/>
            <person name="Zhao X."/>
            <person name="Zhong W.-Y."/>
            <person name="Peng D.-H."/>
            <person name="Ahmad S."/>
            <person name="Lan S."/>
            <person name="Zhang J.-S."/>
            <person name="Tsai W.-C."/>
            <person name="Van De Peer Y."/>
            <person name="Liu Z.-J."/>
        </authorList>
    </citation>
    <scope>NUCLEOTIDE SEQUENCE</scope>
    <source>
        <strain evidence="5">SCP</strain>
        <tissue evidence="5">Leaves</tissue>
    </source>
</reference>
<accession>A0AAV9AYC6</accession>
<evidence type="ECO:0000313" key="6">
    <source>
        <dbReference type="Proteomes" id="UP001179952"/>
    </source>
</evidence>
<keyword evidence="3" id="KW-0804">Transcription</keyword>
<organism evidence="5 6">
    <name type="scientific">Acorus gramineus</name>
    <name type="common">Dwarf sweet flag</name>
    <dbReference type="NCBI Taxonomy" id="55184"/>
    <lineage>
        <taxon>Eukaryota</taxon>
        <taxon>Viridiplantae</taxon>
        <taxon>Streptophyta</taxon>
        <taxon>Embryophyta</taxon>
        <taxon>Tracheophyta</taxon>
        <taxon>Spermatophyta</taxon>
        <taxon>Magnoliopsida</taxon>
        <taxon>Liliopsida</taxon>
        <taxon>Acoraceae</taxon>
        <taxon>Acorus</taxon>
    </lineage>
</organism>
<dbReference type="AlphaFoldDB" id="A0AAV9AYC6"/>
<keyword evidence="2" id="KW-0805">Transcription regulation</keyword>
<gene>
    <name evidence="5" type="ORF">QJS04_geneDACA008234</name>
</gene>
<dbReference type="Proteomes" id="UP001179952">
    <property type="component" value="Unassembled WGS sequence"/>
</dbReference>
<keyword evidence="6" id="KW-1185">Reference proteome</keyword>
<sequence length="120" mass="13566">MAQEDQLNMCSINNNNNNNGRPSKKQKQKKVPQRGLGVAQLEKLRLEEQHKSEELRNLSVVAAPQSDHQPLYPPPPPLPTVHQPPSCLVGLFKPNSWRPRHQQQQLSVVCESFDFELGGL</sequence>
<feature type="compositionally biased region" description="Polar residues" evidence="4">
    <location>
        <begin position="1"/>
        <end position="12"/>
    </location>
</feature>
<dbReference type="InterPro" id="IPR040356">
    <property type="entry name" value="SPEAR"/>
</dbReference>
<protein>
    <submittedName>
        <fullName evidence="5">Uncharacterized protein</fullName>
    </submittedName>
</protein>
<dbReference type="PANTHER" id="PTHR33388:SF1">
    <property type="entry name" value="PROTEIN SPEAR2"/>
    <property type="match status" value="1"/>
</dbReference>
<reference evidence="5" key="1">
    <citation type="journal article" date="2023" name="Nat. Commun.">
        <title>Diploid and tetraploid genomes of Acorus and the evolution of monocots.</title>
        <authorList>
            <person name="Ma L."/>
            <person name="Liu K.W."/>
            <person name="Li Z."/>
            <person name="Hsiao Y.Y."/>
            <person name="Qi Y."/>
            <person name="Fu T."/>
            <person name="Tang G.D."/>
            <person name="Zhang D."/>
            <person name="Sun W.H."/>
            <person name="Liu D.K."/>
            <person name="Li Y."/>
            <person name="Chen G.Z."/>
            <person name="Liu X.D."/>
            <person name="Liao X.Y."/>
            <person name="Jiang Y.T."/>
            <person name="Yu X."/>
            <person name="Hao Y."/>
            <person name="Huang J."/>
            <person name="Zhao X.W."/>
            <person name="Ke S."/>
            <person name="Chen Y.Y."/>
            <person name="Wu W.L."/>
            <person name="Hsu J.L."/>
            <person name="Lin Y.F."/>
            <person name="Huang M.D."/>
            <person name="Li C.Y."/>
            <person name="Huang L."/>
            <person name="Wang Z.W."/>
            <person name="Zhao X."/>
            <person name="Zhong W.Y."/>
            <person name="Peng D.H."/>
            <person name="Ahmad S."/>
            <person name="Lan S."/>
            <person name="Zhang J.S."/>
            <person name="Tsai W.C."/>
            <person name="Van de Peer Y."/>
            <person name="Liu Z.J."/>
        </authorList>
    </citation>
    <scope>NUCLEOTIDE SEQUENCE</scope>
    <source>
        <strain evidence="5">SCP</strain>
    </source>
</reference>
<feature type="compositionally biased region" description="Basic residues" evidence="4">
    <location>
        <begin position="22"/>
        <end position="32"/>
    </location>
</feature>
<dbReference type="EMBL" id="JAUJYN010000006">
    <property type="protein sequence ID" value="KAK1269325.1"/>
    <property type="molecule type" value="Genomic_DNA"/>
</dbReference>